<gene>
    <name evidence="2" type="ORF">F6J85_07875</name>
</gene>
<accession>A0A5J6L3J8</accession>
<dbReference type="Proteomes" id="UP000325516">
    <property type="component" value="Chromosome"/>
</dbReference>
<keyword evidence="3" id="KW-1185">Reference proteome</keyword>
<proteinExistence type="predicted"/>
<organism evidence="2 3">
    <name type="scientific">Microbacterium lushaniae</name>
    <dbReference type="NCBI Taxonomy" id="2614639"/>
    <lineage>
        <taxon>Bacteria</taxon>
        <taxon>Bacillati</taxon>
        <taxon>Actinomycetota</taxon>
        <taxon>Actinomycetes</taxon>
        <taxon>Micrococcales</taxon>
        <taxon>Microbacteriaceae</taxon>
        <taxon>Microbacterium</taxon>
    </lineage>
</organism>
<dbReference type="KEGG" id="mlz:F6J85_07875"/>
<reference evidence="3" key="1">
    <citation type="submission" date="2019-09" db="EMBL/GenBank/DDBJ databases">
        <title>Mumia zhuanghuii sp. nov. isolated from the intestinal contents of plateau pika (Ochotona curzoniae) in the Qinghai-Tibet plateau of China.</title>
        <authorList>
            <person name="Tian Z."/>
        </authorList>
    </citation>
    <scope>NUCLEOTIDE SEQUENCE [LARGE SCALE GENOMIC DNA]</scope>
    <source>
        <strain evidence="3">L-031</strain>
    </source>
</reference>
<protein>
    <submittedName>
        <fullName evidence="2">Uncharacterized protein</fullName>
    </submittedName>
</protein>
<evidence type="ECO:0000256" key="1">
    <source>
        <dbReference type="SAM" id="MobiDB-lite"/>
    </source>
</evidence>
<dbReference type="RefSeq" id="WP_150924524.1">
    <property type="nucleotide sequence ID" value="NZ_CP044232.1"/>
</dbReference>
<dbReference type="AlphaFoldDB" id="A0A5J6L3J8"/>
<feature type="compositionally biased region" description="Polar residues" evidence="1">
    <location>
        <begin position="81"/>
        <end position="94"/>
    </location>
</feature>
<evidence type="ECO:0000313" key="2">
    <source>
        <dbReference type="EMBL" id="QEW03027.1"/>
    </source>
</evidence>
<feature type="region of interest" description="Disordered" evidence="1">
    <location>
        <begin position="77"/>
        <end position="98"/>
    </location>
</feature>
<dbReference type="EMBL" id="CP044232">
    <property type="protein sequence ID" value="QEW03027.1"/>
    <property type="molecule type" value="Genomic_DNA"/>
</dbReference>
<name>A0A5J6L3J8_9MICO</name>
<evidence type="ECO:0000313" key="3">
    <source>
        <dbReference type="Proteomes" id="UP000325516"/>
    </source>
</evidence>
<sequence>MAPSTVTDIETCEAFTDVSTILQNAGAALHEGRMSQKEYDGWMRLATRVLDRVPTRGEGAVSDAVAALKAEYPPIPAGAQGATSIGNPGPNTAPSPADACEAAGYQIFAEGFTGG</sequence>